<reference evidence="1" key="1">
    <citation type="submission" date="2014-11" db="EMBL/GenBank/DDBJ databases">
        <authorList>
            <person name="Amaro Gonzalez C."/>
        </authorList>
    </citation>
    <scope>NUCLEOTIDE SEQUENCE</scope>
</reference>
<sequence length="30" mass="3535">MRMRAAPERVESIGTTMKGDKLSHFRDVWE</sequence>
<proteinExistence type="predicted"/>
<protein>
    <submittedName>
        <fullName evidence="1">Uncharacterized protein</fullName>
    </submittedName>
</protein>
<evidence type="ECO:0000313" key="1">
    <source>
        <dbReference type="EMBL" id="JAH14599.1"/>
    </source>
</evidence>
<organism evidence="1">
    <name type="scientific">Anguilla anguilla</name>
    <name type="common">European freshwater eel</name>
    <name type="synonym">Muraena anguilla</name>
    <dbReference type="NCBI Taxonomy" id="7936"/>
    <lineage>
        <taxon>Eukaryota</taxon>
        <taxon>Metazoa</taxon>
        <taxon>Chordata</taxon>
        <taxon>Craniata</taxon>
        <taxon>Vertebrata</taxon>
        <taxon>Euteleostomi</taxon>
        <taxon>Actinopterygii</taxon>
        <taxon>Neopterygii</taxon>
        <taxon>Teleostei</taxon>
        <taxon>Anguilliformes</taxon>
        <taxon>Anguillidae</taxon>
        <taxon>Anguilla</taxon>
    </lineage>
</organism>
<reference evidence="1" key="2">
    <citation type="journal article" date="2015" name="Fish Shellfish Immunol.">
        <title>Early steps in the European eel (Anguilla anguilla)-Vibrio vulnificus interaction in the gills: Role of the RtxA13 toxin.</title>
        <authorList>
            <person name="Callol A."/>
            <person name="Pajuelo D."/>
            <person name="Ebbesson L."/>
            <person name="Teles M."/>
            <person name="MacKenzie S."/>
            <person name="Amaro C."/>
        </authorList>
    </citation>
    <scope>NUCLEOTIDE SEQUENCE</scope>
</reference>
<name>A0A0E9QCT0_ANGAN</name>
<dbReference type="EMBL" id="GBXM01093978">
    <property type="protein sequence ID" value="JAH14599.1"/>
    <property type="molecule type" value="Transcribed_RNA"/>
</dbReference>
<accession>A0A0E9QCT0</accession>
<dbReference type="AlphaFoldDB" id="A0A0E9QCT0"/>